<dbReference type="Pfam" id="PF00795">
    <property type="entry name" value="CN_hydrolase"/>
    <property type="match status" value="1"/>
</dbReference>
<dbReference type="PROSITE" id="PS01227">
    <property type="entry name" value="UPF0012"/>
    <property type="match status" value="1"/>
</dbReference>
<proteinExistence type="inferred from homology"/>
<feature type="region of interest" description="Disordered" evidence="2">
    <location>
        <begin position="1"/>
        <end position="22"/>
    </location>
</feature>
<evidence type="ECO:0000313" key="5">
    <source>
        <dbReference type="Proteomes" id="UP000001409"/>
    </source>
</evidence>
<evidence type="ECO:0000259" key="3">
    <source>
        <dbReference type="PROSITE" id="PS50263"/>
    </source>
</evidence>
<feature type="domain" description="CN hydrolase" evidence="3">
    <location>
        <begin position="34"/>
        <end position="283"/>
    </location>
</feature>
<dbReference type="InterPro" id="IPR003010">
    <property type="entry name" value="C-N_Hydrolase"/>
</dbReference>
<dbReference type="InterPro" id="IPR001110">
    <property type="entry name" value="UPF0012_CS"/>
</dbReference>
<dbReference type="Gene3D" id="3.60.110.10">
    <property type="entry name" value="Carbon-nitrogen hydrolase"/>
    <property type="match status" value="1"/>
</dbReference>
<evidence type="ECO:0000256" key="1">
    <source>
        <dbReference type="ARBA" id="ARBA00010613"/>
    </source>
</evidence>
<dbReference type="eggNOG" id="COG0388">
    <property type="taxonomic scope" value="Bacteria"/>
</dbReference>
<accession>Q8FM85</accession>
<dbReference type="AlphaFoldDB" id="Q8FM85"/>
<name>Q8FM85_COREF</name>
<dbReference type="KEGG" id="cef:CE2622"/>
<dbReference type="STRING" id="196164.gene:10743069"/>
<evidence type="ECO:0000256" key="2">
    <source>
        <dbReference type="SAM" id="MobiDB-lite"/>
    </source>
</evidence>
<evidence type="ECO:0000313" key="4">
    <source>
        <dbReference type="EMBL" id="BAC19432.1"/>
    </source>
</evidence>
<dbReference type="EMBL" id="BA000035">
    <property type="protein sequence ID" value="BAC19432.1"/>
    <property type="molecule type" value="Genomic_DNA"/>
</dbReference>
<dbReference type="PANTHER" id="PTHR23088">
    <property type="entry name" value="NITRILASE-RELATED"/>
    <property type="match status" value="1"/>
</dbReference>
<dbReference type="Proteomes" id="UP000001409">
    <property type="component" value="Chromosome"/>
</dbReference>
<protein>
    <recommendedName>
        <fullName evidence="3">CN hydrolase domain-containing protein</fullName>
    </recommendedName>
</protein>
<dbReference type="SUPFAM" id="SSF56317">
    <property type="entry name" value="Carbon-nitrogen hydrolase"/>
    <property type="match status" value="1"/>
</dbReference>
<keyword evidence="5" id="KW-1185">Reference proteome</keyword>
<comment type="similarity">
    <text evidence="1">Belongs to the carbon-nitrogen hydrolase superfamily. NIT1/NIT2 family.</text>
</comment>
<dbReference type="CDD" id="cd07581">
    <property type="entry name" value="nitrilase_3"/>
    <property type="match status" value="1"/>
</dbReference>
<reference evidence="4 5" key="1">
    <citation type="journal article" date="2003" name="Genome Res.">
        <title>Comparative complete genome sequence analysis of the amino acid replacements responsible for the thermostability of Corynebacterium efficiens.</title>
        <authorList>
            <person name="Nishio Y."/>
            <person name="Nakamura Y."/>
            <person name="Kawarabayasi Y."/>
            <person name="Usuda Y."/>
            <person name="Kimura E."/>
            <person name="Sugimoto S."/>
            <person name="Matsui K."/>
            <person name="Yamagishi A."/>
            <person name="Kikuchi H."/>
            <person name="Ikeo K."/>
            <person name="Gojobori T."/>
        </authorList>
    </citation>
    <scope>NUCLEOTIDE SEQUENCE [LARGE SCALE GENOMIC DNA]</scope>
    <source>
        <strain evidence="5">DSM 44549 / YS-314 / AJ 12310 / JCM 11189 / NBRC 100395</strain>
    </source>
</reference>
<dbReference type="PANTHER" id="PTHR23088:SF27">
    <property type="entry name" value="DEAMINATED GLUTATHIONE AMIDASE"/>
    <property type="match status" value="1"/>
</dbReference>
<organism evidence="4 5">
    <name type="scientific">Corynebacterium efficiens (strain DSM 44549 / YS-314 / AJ 12310 / JCM 11189 / NBRC 100395)</name>
    <dbReference type="NCBI Taxonomy" id="196164"/>
    <lineage>
        <taxon>Bacteria</taxon>
        <taxon>Bacillati</taxon>
        <taxon>Actinomycetota</taxon>
        <taxon>Actinomycetes</taxon>
        <taxon>Mycobacteriales</taxon>
        <taxon>Corynebacteriaceae</taxon>
        <taxon>Corynebacterium</taxon>
    </lineage>
</organism>
<sequence>MNMPLSQGPPKINDKNGCIEPVNNQRRTPRLWIMRIALIQITSGGDKMANLELVRTTATDAAAQGARLLIYPEATSQAFGTGRLDEQAEDLHTGAFATGVQQLAEDLGVVIVAGMFTPADTVEQDGKTLHRVHNTALVTGNGLHEGYHKINTYDAFGYRESDTVKPGNELHVFDLDGVKVGVAICYDLRFPTQFQELARAGAEIIVVPTSWQDGEGKLEQLQVLTRARALDSTSWILMCDQARPTEKRKGPAGIGHSMVVDPTGVIADSAGYEPETVIADIDLSNLQDIRKSIPVL</sequence>
<dbReference type="InterPro" id="IPR036526">
    <property type="entry name" value="C-N_Hydrolase_sf"/>
</dbReference>
<dbReference type="PROSITE" id="PS50263">
    <property type="entry name" value="CN_HYDROLASE"/>
    <property type="match status" value="1"/>
</dbReference>
<dbReference type="HOGENOM" id="CLU_030130_1_2_11"/>